<dbReference type="AlphaFoldDB" id="A0A0A0BWQ1"/>
<dbReference type="EMBL" id="AXCY01000001">
    <property type="protein sequence ID" value="KGM12798.1"/>
    <property type="molecule type" value="Genomic_DNA"/>
</dbReference>
<dbReference type="RefSeq" id="WP_052425758.1">
    <property type="nucleotide sequence ID" value="NZ_AXCY01000001.1"/>
</dbReference>
<sequence>MSTPPPDPDRPDVPPQWEALLRQMLGADADEVIEEIRERGLPGMTDAEGRPLDLSQIAEAAGLPSDPAALSAMFQQVQRLFAQGGTGPVNWDVARDLARQTAVAEGDPVVGEAERRQAVDALGVAELWLDAATDLPAAGGPARVWSRSEWVESTMGTWRTLAEPVAGSVADALAAALASQAEDLAAFGGPEVTEGAQGMLRQLGGAVFGMQVGHAAGTLSHEVFGSTDVGLPLIAGPGTALVPRNVAAFAEGLDVPVDEVRIFLALREAAHARLFTHVGWLRGHLMGAVDAYARGITIDMDAMEEAVRQIDPTDPRALQEALSGGVFSPENTPAQQAALTRLETALALVEGWVDEVTAAAAAPHLPHTVALREMLRRRRAAGGPAEQTFATLVGLELRPRRSRDAARLWAEIAREGGATARDAVWDHPDLLPTPDDLDDPTGWSARRAAAGDDHADLDRALAEIFAADDAAGHGEQGPTAEASSGEGASDEGPTTSDDDGTGSGRA</sequence>
<reference evidence="2 3" key="2">
    <citation type="journal article" date="2015" name="Stand. Genomic Sci.">
        <title>Draft genome sequence of Cellulomonas carbonis T26(T) and comparative analysis of six Cellulomonas genomes.</title>
        <authorList>
            <person name="Zhuang W."/>
            <person name="Zhang S."/>
            <person name="Xia X."/>
            <person name="Wang G."/>
        </authorList>
    </citation>
    <scope>NUCLEOTIDE SEQUENCE [LARGE SCALE GENOMIC DNA]</scope>
    <source>
        <strain evidence="2 3">T26</strain>
    </source>
</reference>
<proteinExistence type="predicted"/>
<gene>
    <name evidence="2" type="ORF">N868_00610</name>
</gene>
<name>A0A0A0BWQ1_9CELL</name>
<comment type="caution">
    <text evidence="2">The sequence shown here is derived from an EMBL/GenBank/DDBJ whole genome shotgun (WGS) entry which is preliminary data.</text>
</comment>
<keyword evidence="2" id="KW-0378">Hydrolase</keyword>
<accession>A0A0A0BWQ1</accession>
<reference evidence="2 3" key="1">
    <citation type="submission" date="2013-08" db="EMBL/GenBank/DDBJ databases">
        <title>Genome sequencing of Cellulomonas carbonis T26.</title>
        <authorList>
            <person name="Chen F."/>
            <person name="Li Y."/>
            <person name="Wang G."/>
        </authorList>
    </citation>
    <scope>NUCLEOTIDE SEQUENCE [LARGE SCALE GENOMIC DNA]</scope>
    <source>
        <strain evidence="2 3">T26</strain>
    </source>
</reference>
<protein>
    <submittedName>
        <fullName evidence="2">Hydrolase</fullName>
    </submittedName>
</protein>
<evidence type="ECO:0000256" key="1">
    <source>
        <dbReference type="SAM" id="MobiDB-lite"/>
    </source>
</evidence>
<dbReference type="Proteomes" id="UP000029839">
    <property type="component" value="Unassembled WGS sequence"/>
</dbReference>
<dbReference type="GO" id="GO:0016787">
    <property type="term" value="F:hydrolase activity"/>
    <property type="evidence" value="ECO:0007669"/>
    <property type="project" value="UniProtKB-KW"/>
</dbReference>
<keyword evidence="3" id="KW-1185">Reference proteome</keyword>
<dbReference type="PANTHER" id="PTHR39420:SF2">
    <property type="entry name" value="HYDROLASE"/>
    <property type="match status" value="1"/>
</dbReference>
<evidence type="ECO:0000313" key="3">
    <source>
        <dbReference type="Proteomes" id="UP000029839"/>
    </source>
</evidence>
<dbReference type="Gene3D" id="1.20.150.30">
    <property type="entry name" value="Zincin-like metallopeptidase, N-terminal domain"/>
    <property type="match status" value="1"/>
</dbReference>
<feature type="region of interest" description="Disordered" evidence="1">
    <location>
        <begin position="466"/>
        <end position="506"/>
    </location>
</feature>
<dbReference type="PANTHER" id="PTHR39420">
    <property type="match status" value="1"/>
</dbReference>
<dbReference type="NCBIfam" id="TIGR03624">
    <property type="entry name" value="putative hydrolase"/>
    <property type="match status" value="1"/>
</dbReference>
<evidence type="ECO:0000313" key="2">
    <source>
        <dbReference type="EMBL" id="KGM12798.1"/>
    </source>
</evidence>
<dbReference type="InterPro" id="IPR042271">
    <property type="entry name" value="Zinicin_2_N"/>
</dbReference>
<dbReference type="SUPFAM" id="SSF55486">
    <property type="entry name" value="Metalloproteases ('zincins'), catalytic domain"/>
    <property type="match status" value="1"/>
</dbReference>
<dbReference type="OrthoDB" id="8478472at2"/>
<organism evidence="2 3">
    <name type="scientific">Cellulomonas carbonis T26</name>
    <dbReference type="NCBI Taxonomy" id="947969"/>
    <lineage>
        <taxon>Bacteria</taxon>
        <taxon>Bacillati</taxon>
        <taxon>Actinomycetota</taxon>
        <taxon>Actinomycetes</taxon>
        <taxon>Micrococcales</taxon>
        <taxon>Cellulomonadaceae</taxon>
        <taxon>Cellulomonas</taxon>
    </lineage>
</organism>
<dbReference type="InterPro" id="IPR018766">
    <property type="entry name" value="Zinicin_2"/>
</dbReference>
<dbReference type="Pfam" id="PF10103">
    <property type="entry name" value="Zincin_2"/>
    <property type="match status" value="1"/>
</dbReference>
<feature type="region of interest" description="Disordered" evidence="1">
    <location>
        <begin position="423"/>
        <end position="450"/>
    </location>
</feature>